<name>A0A5C5VME7_9BACT</name>
<protein>
    <submittedName>
        <fullName evidence="3">Uncharacterized protein</fullName>
    </submittedName>
</protein>
<keyword evidence="2" id="KW-0812">Transmembrane</keyword>
<organism evidence="3 4">
    <name type="scientific">Blastopirellula retiformator</name>
    <dbReference type="NCBI Taxonomy" id="2527970"/>
    <lineage>
        <taxon>Bacteria</taxon>
        <taxon>Pseudomonadati</taxon>
        <taxon>Planctomycetota</taxon>
        <taxon>Planctomycetia</taxon>
        <taxon>Pirellulales</taxon>
        <taxon>Pirellulaceae</taxon>
        <taxon>Blastopirellula</taxon>
    </lineage>
</organism>
<keyword evidence="2" id="KW-0472">Membrane</keyword>
<gene>
    <name evidence="3" type="ORF">Enr8_07500</name>
</gene>
<feature type="compositionally biased region" description="Basic and acidic residues" evidence="1">
    <location>
        <begin position="12"/>
        <end position="21"/>
    </location>
</feature>
<feature type="transmembrane region" description="Helical" evidence="2">
    <location>
        <begin position="74"/>
        <end position="95"/>
    </location>
</feature>
<reference evidence="3 4" key="1">
    <citation type="submission" date="2019-02" db="EMBL/GenBank/DDBJ databases">
        <title>Deep-cultivation of Planctomycetes and their phenomic and genomic characterization uncovers novel biology.</title>
        <authorList>
            <person name="Wiegand S."/>
            <person name="Jogler M."/>
            <person name="Boedeker C."/>
            <person name="Pinto D."/>
            <person name="Vollmers J."/>
            <person name="Rivas-Marin E."/>
            <person name="Kohn T."/>
            <person name="Peeters S.H."/>
            <person name="Heuer A."/>
            <person name="Rast P."/>
            <person name="Oberbeckmann S."/>
            <person name="Bunk B."/>
            <person name="Jeske O."/>
            <person name="Meyerdierks A."/>
            <person name="Storesund J.E."/>
            <person name="Kallscheuer N."/>
            <person name="Luecker S."/>
            <person name="Lage O.M."/>
            <person name="Pohl T."/>
            <person name="Merkel B.J."/>
            <person name="Hornburger P."/>
            <person name="Mueller R.-W."/>
            <person name="Bruemmer F."/>
            <person name="Labrenz M."/>
            <person name="Spormann A.M."/>
            <person name="Op Den Camp H."/>
            <person name="Overmann J."/>
            <person name="Amann R."/>
            <person name="Jetten M.S.M."/>
            <person name="Mascher T."/>
            <person name="Medema M.H."/>
            <person name="Devos D.P."/>
            <person name="Kaster A.-K."/>
            <person name="Ovreas L."/>
            <person name="Rohde M."/>
            <person name="Galperin M.Y."/>
            <person name="Jogler C."/>
        </authorList>
    </citation>
    <scope>NUCLEOTIDE SEQUENCE [LARGE SCALE GENOMIC DNA]</scope>
    <source>
        <strain evidence="3 4">Enr8</strain>
    </source>
</reference>
<sequence length="130" mass="14580">MKSEELVEDFPEETREAEDRYPQADAPRGFHFSLKRLLVALAVAPLPWVLFHSVHPNADLLLERSIDDNGVTFAAIALGATFLTLLPINLGHAIYDRGETLQQCPGLGFAYELRLVEIPVAAILGLWWWL</sequence>
<feature type="transmembrane region" description="Helical" evidence="2">
    <location>
        <begin position="37"/>
        <end position="54"/>
    </location>
</feature>
<evidence type="ECO:0000256" key="1">
    <source>
        <dbReference type="SAM" id="MobiDB-lite"/>
    </source>
</evidence>
<keyword evidence="2" id="KW-1133">Transmembrane helix</keyword>
<evidence type="ECO:0000313" key="3">
    <source>
        <dbReference type="EMBL" id="TWT39055.1"/>
    </source>
</evidence>
<accession>A0A5C5VME7</accession>
<dbReference type="Proteomes" id="UP000318878">
    <property type="component" value="Unassembled WGS sequence"/>
</dbReference>
<evidence type="ECO:0000256" key="2">
    <source>
        <dbReference type="SAM" id="Phobius"/>
    </source>
</evidence>
<feature type="transmembrane region" description="Helical" evidence="2">
    <location>
        <begin position="107"/>
        <end position="129"/>
    </location>
</feature>
<evidence type="ECO:0000313" key="4">
    <source>
        <dbReference type="Proteomes" id="UP000318878"/>
    </source>
</evidence>
<feature type="compositionally biased region" description="Acidic residues" evidence="1">
    <location>
        <begin position="1"/>
        <end position="11"/>
    </location>
</feature>
<dbReference type="AlphaFoldDB" id="A0A5C5VME7"/>
<dbReference type="RefSeq" id="WP_146429258.1">
    <property type="nucleotide sequence ID" value="NZ_SJPF01000001.1"/>
</dbReference>
<proteinExistence type="predicted"/>
<dbReference type="EMBL" id="SJPF01000001">
    <property type="protein sequence ID" value="TWT39055.1"/>
    <property type="molecule type" value="Genomic_DNA"/>
</dbReference>
<feature type="region of interest" description="Disordered" evidence="1">
    <location>
        <begin position="1"/>
        <end position="21"/>
    </location>
</feature>
<comment type="caution">
    <text evidence="3">The sequence shown here is derived from an EMBL/GenBank/DDBJ whole genome shotgun (WGS) entry which is preliminary data.</text>
</comment>
<keyword evidence="4" id="KW-1185">Reference proteome</keyword>